<comment type="caution">
    <text evidence="11">The sequence shown here is derived from an EMBL/GenBank/DDBJ whole genome shotgun (WGS) entry which is preliminary data.</text>
</comment>
<keyword evidence="5" id="KW-0378">Hydrolase</keyword>
<name>A0A401H6Z2_9APHY</name>
<organism evidence="11 12">
    <name type="scientific">Sparassis crispa</name>
    <dbReference type="NCBI Taxonomy" id="139825"/>
    <lineage>
        <taxon>Eukaryota</taxon>
        <taxon>Fungi</taxon>
        <taxon>Dikarya</taxon>
        <taxon>Basidiomycota</taxon>
        <taxon>Agaricomycotina</taxon>
        <taxon>Agaricomycetes</taxon>
        <taxon>Polyporales</taxon>
        <taxon>Sparassidaceae</taxon>
        <taxon>Sparassis</taxon>
    </lineage>
</organism>
<dbReference type="InterPro" id="IPR012337">
    <property type="entry name" value="RNaseH-like_sf"/>
</dbReference>
<feature type="region of interest" description="Disordered" evidence="9">
    <location>
        <begin position="20"/>
        <end position="50"/>
    </location>
</feature>
<dbReference type="GO" id="GO:0015074">
    <property type="term" value="P:DNA integration"/>
    <property type="evidence" value="ECO:0007669"/>
    <property type="project" value="InterPro"/>
</dbReference>
<dbReference type="InterPro" id="IPR054722">
    <property type="entry name" value="PolX-like_BBD"/>
</dbReference>
<evidence type="ECO:0000256" key="7">
    <source>
        <dbReference type="ARBA" id="ARBA00048173"/>
    </source>
</evidence>
<dbReference type="InterPro" id="IPR036397">
    <property type="entry name" value="RNaseH_sf"/>
</dbReference>
<evidence type="ECO:0000313" key="11">
    <source>
        <dbReference type="EMBL" id="GBE90151.1"/>
    </source>
</evidence>
<dbReference type="STRING" id="139825.A0A401H6Z2"/>
<dbReference type="GO" id="GO:0003723">
    <property type="term" value="F:RNA binding"/>
    <property type="evidence" value="ECO:0007669"/>
    <property type="project" value="UniProtKB-KW"/>
</dbReference>
<evidence type="ECO:0000256" key="2">
    <source>
        <dbReference type="ARBA" id="ARBA00022670"/>
    </source>
</evidence>
<keyword evidence="12" id="KW-1185">Reference proteome</keyword>
<evidence type="ECO:0000256" key="9">
    <source>
        <dbReference type="SAM" id="MobiDB-lite"/>
    </source>
</evidence>
<evidence type="ECO:0000256" key="5">
    <source>
        <dbReference type="ARBA" id="ARBA00022801"/>
    </source>
</evidence>
<gene>
    <name evidence="11" type="ORF">SCP_1801750</name>
</gene>
<dbReference type="GO" id="GO:0006508">
    <property type="term" value="P:proteolysis"/>
    <property type="evidence" value="ECO:0007669"/>
    <property type="project" value="UniProtKB-KW"/>
</dbReference>
<feature type="compositionally biased region" description="Pro residues" evidence="9">
    <location>
        <begin position="651"/>
        <end position="670"/>
    </location>
</feature>
<dbReference type="InterPro" id="IPR013103">
    <property type="entry name" value="RVT_2"/>
</dbReference>
<dbReference type="SUPFAM" id="SSF53098">
    <property type="entry name" value="Ribonuclease H-like"/>
    <property type="match status" value="1"/>
</dbReference>
<dbReference type="Pfam" id="PF22936">
    <property type="entry name" value="Pol_BBD"/>
    <property type="match status" value="1"/>
</dbReference>
<keyword evidence="2" id="KW-0645">Protease</keyword>
<comment type="catalytic activity">
    <reaction evidence="7">
        <text>DNA(n) + a 2'-deoxyribonucleoside 5'-triphosphate = DNA(n+1) + diphosphate</text>
        <dbReference type="Rhea" id="RHEA:22508"/>
        <dbReference type="Rhea" id="RHEA-COMP:17339"/>
        <dbReference type="Rhea" id="RHEA-COMP:17340"/>
        <dbReference type="ChEBI" id="CHEBI:33019"/>
        <dbReference type="ChEBI" id="CHEBI:61560"/>
        <dbReference type="ChEBI" id="CHEBI:173112"/>
        <dbReference type="EC" id="2.7.7.49"/>
    </reaction>
</comment>
<feature type="region of interest" description="Disordered" evidence="9">
    <location>
        <begin position="588"/>
        <end position="708"/>
    </location>
</feature>
<dbReference type="AlphaFoldDB" id="A0A401H6Z2"/>
<keyword evidence="1" id="KW-0815">Transposition</keyword>
<sequence length="1264" mass="140821">MSRSLTAPYTDRWADVRWLSRGGKEGQGPRNQNLKKDGDKGKSGTSANTAVSSNTDVHAFTATFDSAALARSHTADGNIRIEVYDSSATRHISPYRDTFTAFEATPPKPITAVDGRAFHATGQGTVALKVPNGDQWTTVMLQDVLYAPDIAFALISVARADAAGYSAIFEQGECHIISRSKGRIVGRIPSNNGLFHVEHACTTAGIVLLPPGDVVEHGLVMTSVMDFHRRMGHISPMIAERLVREGRVEGVRLTDSAKPGTDQCESCIQAKIMRHPMPKERDGARAKELGDRVHSDVWGPARTETIGGKKYFTSFTNDATRWTELYLLHAKSGTFQAYKSYEAKLSTQDGKTVKALQSDRGGKYMSADFKAHLAAKGTASRLTVHDTLQHNGLAEHINRTLLEHARAMLIALGLPKSLWGEAIMHATWLKNQTSTRALEGKTPYEVRYSKVPDLGNIHEFSAKVWVCIEDAGKLDSKAHEGRFIGHSEESKGYHVYWPDKHSITQGAPTGTFSSGQPRTIWKYNTLFHITMEHSKEDGMLPPIAPQLLVDMHISRAEEAFMEIDEQVTEEWRLENEIPNTDVIEETREGLAQKRNRAPSTVVKQPRRKAARYVISDDTQPERARATGGPSVSKTLSVPAPEEEMASRTIDPPTPATPTPLSSPPEAPAPEAPSGRGHRVRKASAYVQRLNDGSGVADGRLSQSKYPKGLQPGDLMGAVAIEAESKDEVESIFMMPALMETPRQDPASLNEAMQSTEWPKWTEAIAKEMQNLDSHGTYTLVEPPKNTNIVGSKFVFRIKHNAEGEIESYKARLVAQGFTQVPGIDFNETFAPVAKLASIRLILTLAAHYDWELHQMDVKGVYLNGDLEEEIYMWQPPGQAEPGKEHLVCRLKRPLYGLKQSGRQFHKKISGELGSMGLTRSKVDHCIFWLRNEEDVLILLIALSVDDSTIAGTKAAVFWFKREISMHFEMSDLGEMHWILGIEVRRDRDARTLSLSQCAYIDMILARFNLQDAKSLTTPLDPGTVLSIHQCPSTPRQFEDMKNIPYREAIGSLMYAALGTRPDIAYAVTALSQFMKNPGRPHWEAAKRVFRYLAGTRERWLTFGETTDGVEGFSDADWGSAEHRHSISRYVFLLDGDAVSWSAKKQNVVALSSTEAEYIAITHATKEALWLHSLLADVLHPDILRYPVRLHSDNKSAIALAKDDAYHAHTKHIDIRFHFIRETVENGQVILQYRRTEDMPADIFTKVLPRIKVEHLSRLIGLHEN</sequence>
<dbReference type="RefSeq" id="XP_027621064.1">
    <property type="nucleotide sequence ID" value="XM_027765263.1"/>
</dbReference>
<dbReference type="GO" id="GO:0046872">
    <property type="term" value="F:metal ion binding"/>
    <property type="evidence" value="ECO:0007669"/>
    <property type="project" value="UniProtKB-KW"/>
</dbReference>
<dbReference type="SUPFAM" id="SSF56672">
    <property type="entry name" value="DNA/RNA polymerases"/>
    <property type="match status" value="1"/>
</dbReference>
<dbReference type="EMBL" id="BFAD01000018">
    <property type="protein sequence ID" value="GBE90151.1"/>
    <property type="molecule type" value="Genomic_DNA"/>
</dbReference>
<evidence type="ECO:0000256" key="3">
    <source>
        <dbReference type="ARBA" id="ARBA00022723"/>
    </source>
</evidence>
<dbReference type="Pfam" id="PF07727">
    <property type="entry name" value="RVT_2"/>
    <property type="match status" value="1"/>
</dbReference>
<evidence type="ECO:0000259" key="10">
    <source>
        <dbReference type="PROSITE" id="PS50994"/>
    </source>
</evidence>
<feature type="domain" description="Integrase catalytic" evidence="10">
    <location>
        <begin position="274"/>
        <end position="451"/>
    </location>
</feature>
<dbReference type="GO" id="GO:0003964">
    <property type="term" value="F:RNA-directed DNA polymerase activity"/>
    <property type="evidence" value="ECO:0007669"/>
    <property type="project" value="UniProtKB-EC"/>
</dbReference>
<dbReference type="OrthoDB" id="7691805at2759"/>
<protein>
    <recommendedName>
        <fullName evidence="10">Integrase catalytic domain-containing protein</fullName>
    </recommendedName>
</protein>
<dbReference type="Pfam" id="PF25597">
    <property type="entry name" value="SH3_retrovirus"/>
    <property type="match status" value="1"/>
</dbReference>
<evidence type="ECO:0000256" key="8">
    <source>
        <dbReference type="ARBA" id="ARBA00049244"/>
    </source>
</evidence>
<dbReference type="GO" id="GO:0004190">
    <property type="term" value="F:aspartic-type endopeptidase activity"/>
    <property type="evidence" value="ECO:0007669"/>
    <property type="project" value="UniProtKB-KW"/>
</dbReference>
<dbReference type="InterPro" id="IPR043502">
    <property type="entry name" value="DNA/RNA_pol_sf"/>
</dbReference>
<dbReference type="PROSITE" id="PS50994">
    <property type="entry name" value="INTEGRASE"/>
    <property type="match status" value="1"/>
</dbReference>
<comment type="catalytic activity">
    <reaction evidence="8">
        <text>DNA(n) + a 2'-deoxyribonucleoside 5'-triphosphate = DNA(n+1) + diphosphate</text>
        <dbReference type="Rhea" id="RHEA:22508"/>
        <dbReference type="Rhea" id="RHEA-COMP:17339"/>
        <dbReference type="Rhea" id="RHEA-COMP:17340"/>
        <dbReference type="ChEBI" id="CHEBI:33019"/>
        <dbReference type="ChEBI" id="CHEBI:61560"/>
        <dbReference type="ChEBI" id="CHEBI:173112"/>
        <dbReference type="EC" id="2.7.7.7"/>
    </reaction>
</comment>
<keyword evidence="3" id="KW-0479">Metal-binding</keyword>
<evidence type="ECO:0000313" key="12">
    <source>
        <dbReference type="Proteomes" id="UP000287166"/>
    </source>
</evidence>
<dbReference type="GO" id="GO:0003887">
    <property type="term" value="F:DNA-directed DNA polymerase activity"/>
    <property type="evidence" value="ECO:0007669"/>
    <property type="project" value="UniProtKB-EC"/>
</dbReference>
<dbReference type="GO" id="GO:0005634">
    <property type="term" value="C:nucleus"/>
    <property type="evidence" value="ECO:0007669"/>
    <property type="project" value="UniProtKB-ARBA"/>
</dbReference>
<proteinExistence type="predicted"/>
<dbReference type="InterPro" id="IPR001584">
    <property type="entry name" value="Integrase_cat-core"/>
</dbReference>
<dbReference type="PANTHER" id="PTHR42648:SF28">
    <property type="entry name" value="TRANSPOSON-ENCODED PROTEIN WITH RIBONUCLEASE H-LIKE AND RETROVIRUS ZINC FINGER-LIKE DOMAINS"/>
    <property type="match status" value="1"/>
</dbReference>
<dbReference type="Proteomes" id="UP000287166">
    <property type="component" value="Unassembled WGS sequence"/>
</dbReference>
<dbReference type="Gene3D" id="3.30.420.10">
    <property type="entry name" value="Ribonuclease H-like superfamily/Ribonuclease H"/>
    <property type="match status" value="1"/>
</dbReference>
<dbReference type="CDD" id="cd09272">
    <property type="entry name" value="RNase_HI_RT_Ty1"/>
    <property type="match status" value="1"/>
</dbReference>
<keyword evidence="6" id="KW-0694">RNA-binding</keyword>
<dbReference type="InParanoid" id="A0A401H6Z2"/>
<dbReference type="GO" id="GO:0032196">
    <property type="term" value="P:transposition"/>
    <property type="evidence" value="ECO:0007669"/>
    <property type="project" value="UniProtKB-KW"/>
</dbReference>
<keyword evidence="4" id="KW-0064">Aspartyl protease</keyword>
<evidence type="ECO:0000256" key="4">
    <source>
        <dbReference type="ARBA" id="ARBA00022750"/>
    </source>
</evidence>
<reference evidence="11 12" key="1">
    <citation type="journal article" date="2018" name="Sci. Rep.">
        <title>Genome sequence of the cauliflower mushroom Sparassis crispa (Hanabiratake) and its association with beneficial usage.</title>
        <authorList>
            <person name="Kiyama R."/>
            <person name="Furutani Y."/>
            <person name="Kawaguchi K."/>
            <person name="Nakanishi T."/>
        </authorList>
    </citation>
    <scope>NUCLEOTIDE SEQUENCE [LARGE SCALE GENOMIC DNA]</scope>
</reference>
<accession>A0A401H6Z2</accession>
<dbReference type="GeneID" id="38787068"/>
<evidence type="ECO:0000256" key="1">
    <source>
        <dbReference type="ARBA" id="ARBA00022578"/>
    </source>
</evidence>
<evidence type="ECO:0000256" key="6">
    <source>
        <dbReference type="ARBA" id="ARBA00022884"/>
    </source>
</evidence>
<dbReference type="PANTHER" id="PTHR42648">
    <property type="entry name" value="TRANSPOSASE, PUTATIVE-RELATED"/>
    <property type="match status" value="1"/>
</dbReference>
<dbReference type="InterPro" id="IPR057670">
    <property type="entry name" value="SH3_retrovirus"/>
</dbReference>
<dbReference type="InterPro" id="IPR039537">
    <property type="entry name" value="Retrotran_Ty1/copia-like"/>
</dbReference>